<protein>
    <submittedName>
        <fullName evidence="2">Uncharacterized protein</fullName>
    </submittedName>
</protein>
<dbReference type="Proteomes" id="UP000312512">
    <property type="component" value="Unassembled WGS sequence"/>
</dbReference>
<proteinExistence type="predicted"/>
<feature type="region of interest" description="Disordered" evidence="1">
    <location>
        <begin position="127"/>
        <end position="153"/>
    </location>
</feature>
<gene>
    <name evidence="2" type="ORF">FH608_032495</name>
</gene>
<sequence>MPNLKSVMAGLAISTALTGGVVGLGATTANADGTHFTGRTVFAGDDDGDDGLAFLPFVNDDDDDDDDNEDLALLLGTGGIGGGFNNRGGFGGRRCHHGWGGRRGHHRNVCVTVTNDNINFNRDRNRDKRFEHRKHQERDVEPLVVRRHHHHDQ</sequence>
<evidence type="ECO:0000313" key="3">
    <source>
        <dbReference type="Proteomes" id="UP000312512"/>
    </source>
</evidence>
<dbReference type="AlphaFoldDB" id="A0A5C4VB97"/>
<comment type="caution">
    <text evidence="2">The sequence shown here is derived from an EMBL/GenBank/DDBJ whole genome shotgun (WGS) entry which is preliminary data.</text>
</comment>
<dbReference type="RefSeq" id="WP_139637229.1">
    <property type="nucleotide sequence ID" value="NZ_VDLX02000013.1"/>
</dbReference>
<reference evidence="2 3" key="1">
    <citation type="submission" date="2019-10" db="EMBL/GenBank/DDBJ databases">
        <title>Nonomuraea sp. nov., isolated from Phyllanthus amarus.</title>
        <authorList>
            <person name="Klykleung N."/>
            <person name="Tanasupawat S."/>
        </authorList>
    </citation>
    <scope>NUCLEOTIDE SEQUENCE [LARGE SCALE GENOMIC DNA]</scope>
    <source>
        <strain evidence="2 3">PA1-10</strain>
    </source>
</reference>
<keyword evidence="3" id="KW-1185">Reference proteome</keyword>
<feature type="compositionally biased region" description="Basic and acidic residues" evidence="1">
    <location>
        <begin position="127"/>
        <end position="141"/>
    </location>
</feature>
<name>A0A5C4VB97_9ACTN</name>
<dbReference type="EMBL" id="VDLX02000013">
    <property type="protein sequence ID" value="KAB8191302.1"/>
    <property type="molecule type" value="Genomic_DNA"/>
</dbReference>
<organism evidence="2 3">
    <name type="scientific">Nonomuraea phyllanthi</name>
    <dbReference type="NCBI Taxonomy" id="2219224"/>
    <lineage>
        <taxon>Bacteria</taxon>
        <taxon>Bacillati</taxon>
        <taxon>Actinomycetota</taxon>
        <taxon>Actinomycetes</taxon>
        <taxon>Streptosporangiales</taxon>
        <taxon>Streptosporangiaceae</taxon>
        <taxon>Nonomuraea</taxon>
    </lineage>
</organism>
<evidence type="ECO:0000256" key="1">
    <source>
        <dbReference type="SAM" id="MobiDB-lite"/>
    </source>
</evidence>
<accession>A0A5C4VB97</accession>
<evidence type="ECO:0000313" key="2">
    <source>
        <dbReference type="EMBL" id="KAB8191302.1"/>
    </source>
</evidence>